<name>A0A430L018_9HYPO</name>
<keyword evidence="4" id="KW-1185">Reference proteome</keyword>
<dbReference type="PROSITE" id="PS50006">
    <property type="entry name" value="FHA_DOMAIN"/>
    <property type="match status" value="1"/>
</dbReference>
<evidence type="ECO:0000256" key="1">
    <source>
        <dbReference type="SAM" id="MobiDB-lite"/>
    </source>
</evidence>
<reference evidence="3 4" key="1">
    <citation type="submission" date="2017-06" db="EMBL/GenBank/DDBJ databases">
        <title>Comparative genomic analysis of Ambrosia Fusariam Clade fungi.</title>
        <authorList>
            <person name="Stajich J.E."/>
            <person name="Carrillo J."/>
            <person name="Kijimoto T."/>
            <person name="Eskalen A."/>
            <person name="O'Donnell K."/>
            <person name="Kasson M."/>
        </authorList>
    </citation>
    <scope>NUCLEOTIDE SEQUENCE [LARGE SCALE GENOMIC DNA]</scope>
    <source>
        <strain evidence="3 4">UCR1854</strain>
    </source>
</reference>
<dbReference type="Proteomes" id="UP000287124">
    <property type="component" value="Unassembled WGS sequence"/>
</dbReference>
<proteinExistence type="predicted"/>
<feature type="domain" description="FHA" evidence="2">
    <location>
        <begin position="55"/>
        <end position="101"/>
    </location>
</feature>
<protein>
    <recommendedName>
        <fullName evidence="2">FHA domain-containing protein</fullName>
    </recommendedName>
</protein>
<dbReference type="InterPro" id="IPR000253">
    <property type="entry name" value="FHA_dom"/>
</dbReference>
<accession>A0A430L018</accession>
<dbReference type="Pfam" id="PF00498">
    <property type="entry name" value="FHA"/>
    <property type="match status" value="1"/>
</dbReference>
<dbReference type="Gene3D" id="2.60.200.20">
    <property type="match status" value="1"/>
</dbReference>
<gene>
    <name evidence="3" type="ORF">BHE90_016567</name>
</gene>
<organism evidence="3 4">
    <name type="scientific">Fusarium euwallaceae</name>
    <dbReference type="NCBI Taxonomy" id="1147111"/>
    <lineage>
        <taxon>Eukaryota</taxon>
        <taxon>Fungi</taxon>
        <taxon>Dikarya</taxon>
        <taxon>Ascomycota</taxon>
        <taxon>Pezizomycotina</taxon>
        <taxon>Sordariomycetes</taxon>
        <taxon>Hypocreomycetidae</taxon>
        <taxon>Hypocreales</taxon>
        <taxon>Nectriaceae</taxon>
        <taxon>Fusarium</taxon>
        <taxon>Fusarium solani species complex</taxon>
    </lineage>
</organism>
<feature type="region of interest" description="Disordered" evidence="1">
    <location>
        <begin position="1"/>
        <end position="33"/>
    </location>
</feature>
<dbReference type="EMBL" id="MIKF01000646">
    <property type="protein sequence ID" value="RTE69052.1"/>
    <property type="molecule type" value="Genomic_DNA"/>
</dbReference>
<dbReference type="AlphaFoldDB" id="A0A430L018"/>
<dbReference type="InterPro" id="IPR008984">
    <property type="entry name" value="SMAD_FHA_dom_sf"/>
</dbReference>
<comment type="caution">
    <text evidence="3">The sequence shown here is derived from an EMBL/GenBank/DDBJ whole genome shotgun (WGS) entry which is preliminary data.</text>
</comment>
<sequence length="172" mass="19050">MPPRLAQPSRTRHSRRSRRERESTEPPENAGASELDYLPTLVVRFSDAPRTKKGLVFGSNPNCDVVLDIQGVSNVHFSLTFDDYNRPIIEDLGSLMGTQVTYDGDGEGVRSGFRWIVGGHRIPDEMESIIITVPDAVAFQIVVKRHELESPAYIGAVAQFKQGAATTEGRVR</sequence>
<evidence type="ECO:0000259" key="2">
    <source>
        <dbReference type="PROSITE" id="PS50006"/>
    </source>
</evidence>
<evidence type="ECO:0000313" key="4">
    <source>
        <dbReference type="Proteomes" id="UP000287124"/>
    </source>
</evidence>
<dbReference type="SUPFAM" id="SSF49879">
    <property type="entry name" value="SMAD/FHA domain"/>
    <property type="match status" value="1"/>
</dbReference>
<dbReference type="SMART" id="SM00240">
    <property type="entry name" value="FHA"/>
    <property type="match status" value="1"/>
</dbReference>
<evidence type="ECO:0000313" key="3">
    <source>
        <dbReference type="EMBL" id="RTE69052.1"/>
    </source>
</evidence>